<protein>
    <submittedName>
        <fullName evidence="2">Uncharacterized protein</fullName>
    </submittedName>
</protein>
<name>R0I621_EXST2</name>
<dbReference type="AlphaFoldDB" id="R0I621"/>
<keyword evidence="3" id="KW-1185">Reference proteome</keyword>
<feature type="region of interest" description="Disordered" evidence="1">
    <location>
        <begin position="1"/>
        <end position="37"/>
    </location>
</feature>
<dbReference type="RefSeq" id="XP_008031202.1">
    <property type="nucleotide sequence ID" value="XM_008033011.1"/>
</dbReference>
<dbReference type="HOGENOM" id="CLU_888934_0_0_1"/>
<evidence type="ECO:0000313" key="3">
    <source>
        <dbReference type="Proteomes" id="UP000016935"/>
    </source>
</evidence>
<organism evidence="2 3">
    <name type="scientific">Exserohilum turcicum (strain 28A)</name>
    <name type="common">Northern leaf blight fungus</name>
    <name type="synonym">Setosphaeria turcica</name>
    <dbReference type="NCBI Taxonomy" id="671987"/>
    <lineage>
        <taxon>Eukaryota</taxon>
        <taxon>Fungi</taxon>
        <taxon>Dikarya</taxon>
        <taxon>Ascomycota</taxon>
        <taxon>Pezizomycotina</taxon>
        <taxon>Dothideomycetes</taxon>
        <taxon>Pleosporomycetidae</taxon>
        <taxon>Pleosporales</taxon>
        <taxon>Pleosporineae</taxon>
        <taxon>Pleosporaceae</taxon>
        <taxon>Exserohilum</taxon>
    </lineage>
</organism>
<proteinExistence type="predicted"/>
<feature type="compositionally biased region" description="Polar residues" evidence="1">
    <location>
        <begin position="10"/>
        <end position="25"/>
    </location>
</feature>
<reference evidence="2 3" key="2">
    <citation type="journal article" date="2013" name="PLoS Genet.">
        <title>Comparative genome structure, secondary metabolite, and effector coding capacity across Cochliobolus pathogens.</title>
        <authorList>
            <person name="Condon B.J."/>
            <person name="Leng Y."/>
            <person name="Wu D."/>
            <person name="Bushley K.E."/>
            <person name="Ohm R.A."/>
            <person name="Otillar R."/>
            <person name="Martin J."/>
            <person name="Schackwitz W."/>
            <person name="Grimwood J."/>
            <person name="MohdZainudin N."/>
            <person name="Xue C."/>
            <person name="Wang R."/>
            <person name="Manning V.A."/>
            <person name="Dhillon B."/>
            <person name="Tu Z.J."/>
            <person name="Steffenson B.J."/>
            <person name="Salamov A."/>
            <person name="Sun H."/>
            <person name="Lowry S."/>
            <person name="LaButti K."/>
            <person name="Han J."/>
            <person name="Copeland A."/>
            <person name="Lindquist E."/>
            <person name="Barry K."/>
            <person name="Schmutz J."/>
            <person name="Baker S.E."/>
            <person name="Ciuffetti L.M."/>
            <person name="Grigoriev I.V."/>
            <person name="Zhong S."/>
            <person name="Turgeon B.G."/>
        </authorList>
    </citation>
    <scope>NUCLEOTIDE SEQUENCE [LARGE SCALE GENOMIC DNA]</scope>
    <source>
        <strain evidence="3">28A</strain>
    </source>
</reference>
<evidence type="ECO:0000256" key="1">
    <source>
        <dbReference type="SAM" id="MobiDB-lite"/>
    </source>
</evidence>
<dbReference type="Proteomes" id="UP000016935">
    <property type="component" value="Unassembled WGS sequence"/>
</dbReference>
<sequence length="313" mass="35007">MEYGDMFATSPPTTRRQSMTSQRPATDTEPRRYTRPVDASFGHRLATARNQAHGDALPTLSGEDWRAAGAMPASQVGESVRETTQLPLRVPPYGWERGSYRSPFEYNIPGHHVGANTNPASRPFPHTRPQSISFGSMPPIDTRTPPSMASRAATLQHKPEPICRAVTPGPDTKERLLLLGPLLVIQNTCATLCREDREMLHSFLDKYMGESLRTVVERDALLPQVIYKISIPMTDGNWQKYNQLLSVFAFANSMHKMLAVGSEEFDKYSFVVDAESGTGHVESWKALASARSRGLSMEMLLQELVQTWKKTWT</sequence>
<dbReference type="OrthoDB" id="3676375at2759"/>
<gene>
    <name evidence="2" type="ORF">SETTUDRAFT_24568</name>
</gene>
<dbReference type="GeneID" id="19402800"/>
<accession>R0I621</accession>
<evidence type="ECO:0000313" key="2">
    <source>
        <dbReference type="EMBL" id="EOA81060.1"/>
    </source>
</evidence>
<dbReference type="EMBL" id="KB908877">
    <property type="protein sequence ID" value="EOA81060.1"/>
    <property type="molecule type" value="Genomic_DNA"/>
</dbReference>
<reference evidence="2 3" key="1">
    <citation type="journal article" date="2012" name="PLoS Pathog.">
        <title>Diverse lifestyles and strategies of plant pathogenesis encoded in the genomes of eighteen Dothideomycetes fungi.</title>
        <authorList>
            <person name="Ohm R.A."/>
            <person name="Feau N."/>
            <person name="Henrissat B."/>
            <person name="Schoch C.L."/>
            <person name="Horwitz B.A."/>
            <person name="Barry K.W."/>
            <person name="Condon B.J."/>
            <person name="Copeland A.C."/>
            <person name="Dhillon B."/>
            <person name="Glaser F."/>
            <person name="Hesse C.N."/>
            <person name="Kosti I."/>
            <person name="LaButti K."/>
            <person name="Lindquist E.A."/>
            <person name="Lucas S."/>
            <person name="Salamov A.A."/>
            <person name="Bradshaw R.E."/>
            <person name="Ciuffetti L."/>
            <person name="Hamelin R.C."/>
            <person name="Kema G.H.J."/>
            <person name="Lawrence C."/>
            <person name="Scott J.A."/>
            <person name="Spatafora J.W."/>
            <person name="Turgeon B.G."/>
            <person name="de Wit P.J.G.M."/>
            <person name="Zhong S."/>
            <person name="Goodwin S.B."/>
            <person name="Grigoriev I.V."/>
        </authorList>
    </citation>
    <scope>NUCLEOTIDE SEQUENCE [LARGE SCALE GENOMIC DNA]</scope>
    <source>
        <strain evidence="3">28A</strain>
    </source>
</reference>